<dbReference type="PANTHER" id="PTHR34040:SF2">
    <property type="entry name" value="FLAGELLAR BIOSYNTHETIC PROTEIN FLIQ"/>
    <property type="match status" value="1"/>
</dbReference>
<dbReference type="AlphaFoldDB" id="A0A1Y6EVY5"/>
<keyword evidence="10" id="KW-0966">Cell projection</keyword>
<dbReference type="PIRSF" id="PIRSF004669">
    <property type="entry name" value="FliQ"/>
    <property type="match status" value="1"/>
</dbReference>
<gene>
    <name evidence="9" type="primary">fliQ</name>
    <name evidence="10" type="ORF">SAMN06295905_1483</name>
</gene>
<dbReference type="Proteomes" id="UP000194474">
    <property type="component" value="Unassembled WGS sequence"/>
</dbReference>
<keyword evidence="10" id="KW-0969">Cilium</keyword>
<dbReference type="GO" id="GO:0044780">
    <property type="term" value="P:bacterial-type flagellum assembly"/>
    <property type="evidence" value="ECO:0007669"/>
    <property type="project" value="InterPro"/>
</dbReference>
<dbReference type="NCBIfam" id="TIGR01402">
    <property type="entry name" value="fliQ"/>
    <property type="match status" value="1"/>
</dbReference>
<keyword evidence="4 9" id="KW-1003">Cell membrane</keyword>
<dbReference type="PRINTS" id="PR00952">
    <property type="entry name" value="TYPE3IMQPROT"/>
</dbReference>
<proteinExistence type="inferred from homology"/>
<protein>
    <recommendedName>
        <fullName evidence="3 9">Flagellar biosynthetic protein FliQ</fullName>
    </recommendedName>
</protein>
<dbReference type="InterPro" id="IPR002191">
    <property type="entry name" value="Bac_export_3"/>
</dbReference>
<dbReference type="RefSeq" id="WP_086469799.1">
    <property type="nucleotide sequence ID" value="NZ_FXWK01000001.1"/>
</dbReference>
<dbReference type="NCBIfam" id="NF004671">
    <property type="entry name" value="PRK06010.1"/>
    <property type="match status" value="1"/>
</dbReference>
<dbReference type="OrthoDB" id="9806440at2"/>
<keyword evidence="10" id="KW-0282">Flagellum</keyword>
<evidence type="ECO:0000256" key="3">
    <source>
        <dbReference type="ARBA" id="ARBA00021718"/>
    </source>
</evidence>
<dbReference type="Pfam" id="PF01313">
    <property type="entry name" value="Bac_export_3"/>
    <property type="match status" value="1"/>
</dbReference>
<dbReference type="InterPro" id="IPR006305">
    <property type="entry name" value="FliQ"/>
</dbReference>
<dbReference type="PANTHER" id="PTHR34040">
    <property type="entry name" value="FLAGELLAR BIOSYNTHETIC PROTEIN FLIQ"/>
    <property type="match status" value="1"/>
</dbReference>
<accession>A0A1Y6EVY5</accession>
<evidence type="ECO:0000313" key="10">
    <source>
        <dbReference type="EMBL" id="SMQ66446.1"/>
    </source>
</evidence>
<feature type="transmembrane region" description="Helical" evidence="9">
    <location>
        <begin position="14"/>
        <end position="38"/>
    </location>
</feature>
<evidence type="ECO:0000256" key="9">
    <source>
        <dbReference type="RuleBase" id="RU364090"/>
    </source>
</evidence>
<evidence type="ECO:0000256" key="8">
    <source>
        <dbReference type="ARBA" id="ARBA00023143"/>
    </source>
</evidence>
<comment type="subcellular location">
    <subcellularLocation>
        <location evidence="1 9">Cell membrane</location>
        <topology evidence="1">Multi-pass membrane protein</topology>
    </subcellularLocation>
    <subcellularLocation>
        <location evidence="9">Bacterial flagellum basal body</location>
    </subcellularLocation>
</comment>
<comment type="function">
    <text evidence="9">Role in flagellar biosynthesis.</text>
</comment>
<evidence type="ECO:0000256" key="6">
    <source>
        <dbReference type="ARBA" id="ARBA00022989"/>
    </source>
</evidence>
<keyword evidence="7 9" id="KW-0472">Membrane</keyword>
<evidence type="ECO:0000256" key="4">
    <source>
        <dbReference type="ARBA" id="ARBA00022475"/>
    </source>
</evidence>
<feature type="transmembrane region" description="Helical" evidence="9">
    <location>
        <begin position="50"/>
        <end position="69"/>
    </location>
</feature>
<comment type="similarity">
    <text evidence="2 9">Belongs to the FliQ/MopD/SpaQ family.</text>
</comment>
<evidence type="ECO:0000256" key="2">
    <source>
        <dbReference type="ARBA" id="ARBA00006156"/>
    </source>
</evidence>
<evidence type="ECO:0000256" key="7">
    <source>
        <dbReference type="ARBA" id="ARBA00023136"/>
    </source>
</evidence>
<dbReference type="GO" id="GO:0009425">
    <property type="term" value="C:bacterial-type flagellum basal body"/>
    <property type="evidence" value="ECO:0007669"/>
    <property type="project" value="UniProtKB-SubCell"/>
</dbReference>
<sequence length="88" mass="9457">MTGAEVLDIASQGIWTLIIVSMPMMLVGLIVGVVIALFQALTQIQEMTLVFVPKIIAIFVTMLLTLPFLGATMAGYMDRVVDMIIVGG</sequence>
<keyword evidence="11" id="KW-1185">Reference proteome</keyword>
<keyword evidence="8 9" id="KW-0975">Bacterial flagellum</keyword>
<keyword evidence="6 9" id="KW-1133">Transmembrane helix</keyword>
<dbReference type="GO" id="GO:0009306">
    <property type="term" value="P:protein secretion"/>
    <property type="evidence" value="ECO:0007669"/>
    <property type="project" value="InterPro"/>
</dbReference>
<evidence type="ECO:0000256" key="5">
    <source>
        <dbReference type="ARBA" id="ARBA00022692"/>
    </source>
</evidence>
<name>A0A1Y6EVY5_9HYPH</name>
<dbReference type="GO" id="GO:0005886">
    <property type="term" value="C:plasma membrane"/>
    <property type="evidence" value="ECO:0007669"/>
    <property type="project" value="UniProtKB-SubCell"/>
</dbReference>
<dbReference type="EMBL" id="FXWK01000001">
    <property type="protein sequence ID" value="SMQ66446.1"/>
    <property type="molecule type" value="Genomic_DNA"/>
</dbReference>
<evidence type="ECO:0000256" key="1">
    <source>
        <dbReference type="ARBA" id="ARBA00004651"/>
    </source>
</evidence>
<reference evidence="11" key="1">
    <citation type="submission" date="2017-04" db="EMBL/GenBank/DDBJ databases">
        <authorList>
            <person name="Varghese N."/>
            <person name="Submissions S."/>
        </authorList>
    </citation>
    <scope>NUCLEOTIDE SEQUENCE [LARGE SCALE GENOMIC DNA]</scope>
</reference>
<keyword evidence="5 9" id="KW-0812">Transmembrane</keyword>
<organism evidence="10 11">
    <name type="scientific">Devosia lucknowensis</name>
    <dbReference type="NCBI Taxonomy" id="1096929"/>
    <lineage>
        <taxon>Bacteria</taxon>
        <taxon>Pseudomonadati</taxon>
        <taxon>Pseudomonadota</taxon>
        <taxon>Alphaproteobacteria</taxon>
        <taxon>Hyphomicrobiales</taxon>
        <taxon>Devosiaceae</taxon>
        <taxon>Devosia</taxon>
    </lineage>
</organism>
<evidence type="ECO:0000313" key="11">
    <source>
        <dbReference type="Proteomes" id="UP000194474"/>
    </source>
</evidence>